<dbReference type="EMBL" id="JAPFFJ010000010">
    <property type="protein sequence ID" value="KAJ6418401.1"/>
    <property type="molecule type" value="Genomic_DNA"/>
</dbReference>
<evidence type="ECO:0000313" key="3">
    <source>
        <dbReference type="Proteomes" id="UP001162972"/>
    </source>
</evidence>
<proteinExistence type="predicted"/>
<reference evidence="2 3" key="1">
    <citation type="journal article" date="2023" name="Int. J. Mol. Sci.">
        <title>De Novo Assembly and Annotation of 11 Diverse Shrub Willow (Salix) Genomes Reveals Novel Gene Organization in Sex-Linked Regions.</title>
        <authorList>
            <person name="Hyden B."/>
            <person name="Feng K."/>
            <person name="Yates T.B."/>
            <person name="Jawdy S."/>
            <person name="Cereghino C."/>
            <person name="Smart L.B."/>
            <person name="Muchero W."/>
        </authorList>
    </citation>
    <scope>NUCLEOTIDE SEQUENCE [LARGE SCALE GENOMIC DNA]</scope>
    <source>
        <tissue evidence="2">Shoot tip</tissue>
    </source>
</reference>
<gene>
    <name evidence="2" type="ORF">OIU84_001721</name>
</gene>
<accession>A0AAD6K7G6</accession>
<sequence length="230" mass="25507">MRGELRNGLKDDSGVSKSGTDLNGLSRKTDVRSLNTGRKDGNLQLNSVKNKGNKVEKKGVNLRKEMGSGSVHEIREGRPSNEDPEAGKSRDLETLNSESSTKENQETSIKAERPAATSSRNGSRYPGKRQLAYKFGDKQSDVQKDLWWSNLPYVLAILMRRGSEHEESGGLYALRVPSQADKHGDFSYTIAFEDRGNADNFCYLLESFFEDLGDFSADIVPLQVKVSNPS</sequence>
<feature type="compositionally biased region" description="Basic and acidic residues" evidence="1">
    <location>
        <begin position="27"/>
        <end position="41"/>
    </location>
</feature>
<dbReference type="PANTHER" id="PTHR34962:SF3">
    <property type="entry name" value="ABC SUBFAMILY C PROTEIN"/>
    <property type="match status" value="1"/>
</dbReference>
<feature type="compositionally biased region" description="Basic and acidic residues" evidence="1">
    <location>
        <begin position="53"/>
        <end position="93"/>
    </location>
</feature>
<comment type="caution">
    <text evidence="2">The sequence shown here is derived from an EMBL/GenBank/DDBJ whole genome shotgun (WGS) entry which is preliminary data.</text>
</comment>
<feature type="compositionally biased region" description="Basic and acidic residues" evidence="1">
    <location>
        <begin position="1"/>
        <end position="14"/>
    </location>
</feature>
<protein>
    <submittedName>
        <fullName evidence="2">Uncharacterized protein</fullName>
    </submittedName>
</protein>
<dbReference type="Proteomes" id="UP001162972">
    <property type="component" value="Chromosome 12"/>
</dbReference>
<feature type="region of interest" description="Disordered" evidence="1">
    <location>
        <begin position="1"/>
        <end position="127"/>
    </location>
</feature>
<dbReference type="AlphaFoldDB" id="A0AAD6K7G6"/>
<name>A0AAD6K7G6_9ROSI</name>
<dbReference type="PANTHER" id="PTHR34962">
    <property type="entry name" value="EMBRYO DEFECTIVE 1703-RELATED"/>
    <property type="match status" value="1"/>
</dbReference>
<keyword evidence="3" id="KW-1185">Reference proteome</keyword>
<evidence type="ECO:0000313" key="2">
    <source>
        <dbReference type="EMBL" id="KAJ6418401.1"/>
    </source>
</evidence>
<feature type="compositionally biased region" description="Basic and acidic residues" evidence="1">
    <location>
        <begin position="100"/>
        <end position="113"/>
    </location>
</feature>
<evidence type="ECO:0000256" key="1">
    <source>
        <dbReference type="SAM" id="MobiDB-lite"/>
    </source>
</evidence>
<organism evidence="2 3">
    <name type="scientific">Salix udensis</name>
    <dbReference type="NCBI Taxonomy" id="889485"/>
    <lineage>
        <taxon>Eukaryota</taxon>
        <taxon>Viridiplantae</taxon>
        <taxon>Streptophyta</taxon>
        <taxon>Embryophyta</taxon>
        <taxon>Tracheophyta</taxon>
        <taxon>Spermatophyta</taxon>
        <taxon>Magnoliopsida</taxon>
        <taxon>eudicotyledons</taxon>
        <taxon>Gunneridae</taxon>
        <taxon>Pentapetalae</taxon>
        <taxon>rosids</taxon>
        <taxon>fabids</taxon>
        <taxon>Malpighiales</taxon>
        <taxon>Salicaceae</taxon>
        <taxon>Saliceae</taxon>
        <taxon>Salix</taxon>
    </lineage>
</organism>